<dbReference type="SUPFAM" id="SSF47986">
    <property type="entry name" value="DEATH domain"/>
    <property type="match status" value="1"/>
</dbReference>
<dbReference type="GO" id="GO:0050727">
    <property type="term" value="P:regulation of inflammatory response"/>
    <property type="evidence" value="ECO:0007669"/>
    <property type="project" value="TreeGrafter"/>
</dbReference>
<gene>
    <name evidence="2" type="primary">CASP1</name>
</gene>
<dbReference type="PANTHER" id="PTHR47901">
    <property type="entry name" value="CASPASE RECRUITMENT DOMAIN-CONTAINING PROTEIN 18"/>
    <property type="match status" value="1"/>
</dbReference>
<accession>A0A8C9IDX9</accession>
<dbReference type="FunFam" id="1.10.533.10:FF:000031">
    <property type="entry name" value="Caspase 1, isoform CRA_b"/>
    <property type="match status" value="1"/>
</dbReference>
<dbReference type="InterPro" id="IPR002398">
    <property type="entry name" value="Pept_C14"/>
</dbReference>
<dbReference type="Pfam" id="PF00619">
    <property type="entry name" value="CARD"/>
    <property type="match status" value="1"/>
</dbReference>
<dbReference type="GO" id="GO:0072559">
    <property type="term" value="C:NLRP3 inflammasome complex"/>
    <property type="evidence" value="ECO:0007669"/>
    <property type="project" value="TreeGrafter"/>
</dbReference>
<keyword evidence="3" id="KW-1185">Reference proteome</keyword>
<dbReference type="GO" id="GO:0004197">
    <property type="term" value="F:cysteine-type endopeptidase activity"/>
    <property type="evidence" value="ECO:0007669"/>
    <property type="project" value="InterPro"/>
</dbReference>
<dbReference type="PANTHER" id="PTHR47901:SF3">
    <property type="entry name" value="CASPASE-1"/>
    <property type="match status" value="1"/>
</dbReference>
<name>A0A8C9IDX9_9PRIM</name>
<dbReference type="GO" id="GO:0006508">
    <property type="term" value="P:proteolysis"/>
    <property type="evidence" value="ECO:0007669"/>
    <property type="project" value="InterPro"/>
</dbReference>
<dbReference type="SMART" id="SM00114">
    <property type="entry name" value="CARD"/>
    <property type="match status" value="1"/>
</dbReference>
<reference evidence="2" key="1">
    <citation type="submission" date="2025-08" db="UniProtKB">
        <authorList>
            <consortium name="Ensembl"/>
        </authorList>
    </citation>
    <scope>IDENTIFICATION</scope>
</reference>
<evidence type="ECO:0000259" key="1">
    <source>
        <dbReference type="PROSITE" id="PS50209"/>
    </source>
</evidence>
<evidence type="ECO:0000313" key="2">
    <source>
        <dbReference type="Ensembl" id="ENSPTEP00000031879.1"/>
    </source>
</evidence>
<dbReference type="InterPro" id="IPR001315">
    <property type="entry name" value="CARD"/>
</dbReference>
<dbReference type="Gene3D" id="1.10.533.10">
    <property type="entry name" value="Death Domain, Fas"/>
    <property type="match status" value="1"/>
</dbReference>
<reference evidence="2" key="2">
    <citation type="submission" date="2025-09" db="UniProtKB">
        <authorList>
            <consortium name="Ensembl"/>
        </authorList>
    </citation>
    <scope>IDENTIFICATION</scope>
</reference>
<dbReference type="GO" id="GO:0089720">
    <property type="term" value="F:caspase binding"/>
    <property type="evidence" value="ECO:0007669"/>
    <property type="project" value="TreeGrafter"/>
</dbReference>
<feature type="domain" description="CARD" evidence="1">
    <location>
        <begin position="1"/>
        <end position="91"/>
    </location>
</feature>
<sequence>MADKFLKEKRKLFIHSTGEGTINGLLDELLQTRVLNQEEMEKVKRENPTVMDKARAVIDSVIRKGAQASQIFITYICEEDRYLAGTLGLSAAPQAVQDNPAMSTSSSPEGSIKLCFLEEPQRIWKQKSQRWSERYTSGSSEIQWLFLRSNFIERFWRIILLLPLHKCLYPRIPGLCKELQTGTHKLS</sequence>
<dbReference type="GO" id="GO:0042981">
    <property type="term" value="P:regulation of apoptotic process"/>
    <property type="evidence" value="ECO:0007669"/>
    <property type="project" value="InterPro"/>
</dbReference>
<dbReference type="Ensembl" id="ENSPTET00000043905.1">
    <property type="protein sequence ID" value="ENSPTEP00000031879.1"/>
    <property type="gene ID" value="ENSPTEG00000030729.1"/>
</dbReference>
<dbReference type="PROSITE" id="PS50209">
    <property type="entry name" value="CARD"/>
    <property type="match status" value="1"/>
</dbReference>
<dbReference type="CDD" id="cd08325">
    <property type="entry name" value="CARD_CASP1-like"/>
    <property type="match status" value="1"/>
</dbReference>
<dbReference type="GO" id="GO:0032651">
    <property type="term" value="P:regulation of interleukin-1 beta production"/>
    <property type="evidence" value="ECO:0007669"/>
    <property type="project" value="UniProtKB-ARBA"/>
</dbReference>
<dbReference type="AlphaFoldDB" id="A0A8C9IDX9"/>
<dbReference type="GO" id="GO:0097169">
    <property type="term" value="C:AIM2 inflammasome complex"/>
    <property type="evidence" value="ECO:0007669"/>
    <property type="project" value="TreeGrafter"/>
</dbReference>
<evidence type="ECO:0000313" key="3">
    <source>
        <dbReference type="Proteomes" id="UP000694416"/>
    </source>
</evidence>
<protein>
    <submittedName>
        <fullName evidence="2">Caspase 1</fullName>
    </submittedName>
</protein>
<dbReference type="GO" id="GO:0072557">
    <property type="term" value="C:IPAF inflammasome complex"/>
    <property type="evidence" value="ECO:0007669"/>
    <property type="project" value="TreeGrafter"/>
</dbReference>
<organism evidence="2 3">
    <name type="scientific">Piliocolobus tephrosceles</name>
    <name type="common">Ugandan red Colobus</name>
    <dbReference type="NCBI Taxonomy" id="591936"/>
    <lineage>
        <taxon>Eukaryota</taxon>
        <taxon>Metazoa</taxon>
        <taxon>Chordata</taxon>
        <taxon>Craniata</taxon>
        <taxon>Vertebrata</taxon>
        <taxon>Euteleostomi</taxon>
        <taxon>Mammalia</taxon>
        <taxon>Eutheria</taxon>
        <taxon>Euarchontoglires</taxon>
        <taxon>Primates</taxon>
        <taxon>Haplorrhini</taxon>
        <taxon>Catarrhini</taxon>
        <taxon>Cercopithecidae</taxon>
        <taxon>Colobinae</taxon>
        <taxon>Piliocolobus</taxon>
    </lineage>
</organism>
<dbReference type="Proteomes" id="UP000694416">
    <property type="component" value="Unplaced"/>
</dbReference>
<dbReference type="InterPro" id="IPR011029">
    <property type="entry name" value="DEATH-like_dom_sf"/>
</dbReference>
<proteinExistence type="predicted"/>